<organism evidence="1">
    <name type="scientific">uncultured bacterium F42-01</name>
    <dbReference type="NCBI Taxonomy" id="1191438"/>
    <lineage>
        <taxon>Bacteria</taxon>
        <taxon>environmental samples</taxon>
    </lineage>
</organism>
<protein>
    <submittedName>
        <fullName evidence="1">Uncharacterized protein</fullName>
    </submittedName>
</protein>
<evidence type="ECO:0000313" key="1">
    <source>
        <dbReference type="EMBL" id="AFK79213.1"/>
    </source>
</evidence>
<sequence>MPRPNLPVGIPIAGGGLGWEDFGCFSWPAQSGGTHDARMLPSADTNFAISGDVTVKKAGKFDDNRLHVMKKSAD</sequence>
<dbReference type="EMBL" id="JQ970526">
    <property type="protein sequence ID" value="AFK79213.1"/>
    <property type="molecule type" value="Genomic_DNA"/>
</dbReference>
<reference evidence="1" key="1">
    <citation type="submission" date="2012-04" db="EMBL/GenBank/DDBJ databases">
        <title>Characterization of mineral phosphate solubilization trait from soil metagenome.</title>
        <authorList>
            <person name="Chhabra S."/>
            <person name="Brazil D."/>
            <person name="Morrissey J."/>
            <person name="Burke J."/>
            <person name="O'Gara F."/>
            <person name="Dowling D."/>
        </authorList>
    </citation>
    <scope>NUCLEOTIDE SEQUENCE</scope>
</reference>
<proteinExistence type="predicted"/>
<accession>I3VIK7</accession>
<dbReference type="AlphaFoldDB" id="I3VIK7"/>
<name>I3VIK7_9BACT</name>